<reference evidence="3 5" key="1">
    <citation type="journal article" date="2002" name="Science">
        <title>The genome sequence of the malaria mosquito Anopheles gambiae.</title>
        <authorList>
            <person name="Holt R.A."/>
            <person name="Subramanian G.M."/>
            <person name="Halpern A."/>
            <person name="Sutton G.G."/>
            <person name="Charlab R."/>
            <person name="Nusskern D.R."/>
            <person name="Wincker P."/>
            <person name="Clark A.G."/>
            <person name="Ribeiro J.M."/>
            <person name="Wides R."/>
            <person name="Salzberg S.L."/>
            <person name="Loftus B."/>
            <person name="Yandell M."/>
            <person name="Majoros W.H."/>
            <person name="Rusch D.B."/>
            <person name="Lai Z."/>
            <person name="Kraft C.L."/>
            <person name="Abril J.F."/>
            <person name="Anthouard V."/>
            <person name="Arensburger P."/>
            <person name="Atkinson P.W."/>
            <person name="Baden H."/>
            <person name="de Berardinis V."/>
            <person name="Baldwin D."/>
            <person name="Benes V."/>
            <person name="Biedler J."/>
            <person name="Blass C."/>
            <person name="Bolanos R."/>
            <person name="Boscus D."/>
            <person name="Barnstead M."/>
            <person name="Cai S."/>
            <person name="Center A."/>
            <person name="Chaturverdi K."/>
            <person name="Christophides G.K."/>
            <person name="Chrystal M.A."/>
            <person name="Clamp M."/>
            <person name="Cravchik A."/>
            <person name="Curwen V."/>
            <person name="Dana A."/>
            <person name="Delcher A."/>
            <person name="Dew I."/>
            <person name="Evans C.A."/>
            <person name="Flanigan M."/>
            <person name="Grundschober-Freimoser A."/>
            <person name="Friedli L."/>
            <person name="Gu Z."/>
            <person name="Guan P."/>
            <person name="Guigo R."/>
            <person name="Hillenmeyer M.E."/>
            <person name="Hladun S.L."/>
            <person name="Hogan J.R."/>
            <person name="Hong Y.S."/>
            <person name="Hoover J."/>
            <person name="Jaillon O."/>
            <person name="Ke Z."/>
            <person name="Kodira C."/>
            <person name="Kokoza E."/>
            <person name="Koutsos A."/>
            <person name="Letunic I."/>
            <person name="Levitsky A."/>
            <person name="Liang Y."/>
            <person name="Lin J.J."/>
            <person name="Lobo N.F."/>
            <person name="Lopez J.R."/>
            <person name="Malek J.A."/>
            <person name="McIntosh T.C."/>
            <person name="Meister S."/>
            <person name="Miller J."/>
            <person name="Mobarry C."/>
            <person name="Mongin E."/>
            <person name="Murphy S.D."/>
            <person name="O'Brochta D.A."/>
            <person name="Pfannkoch C."/>
            <person name="Qi R."/>
            <person name="Regier M.A."/>
            <person name="Remington K."/>
            <person name="Shao H."/>
            <person name="Sharakhova M.V."/>
            <person name="Sitter C.D."/>
            <person name="Shetty J."/>
            <person name="Smith T.J."/>
            <person name="Strong R."/>
            <person name="Sun J."/>
            <person name="Thomasova D."/>
            <person name="Ton L.Q."/>
            <person name="Topalis P."/>
            <person name="Tu Z."/>
            <person name="Unger M.F."/>
            <person name="Walenz B."/>
            <person name="Wang A."/>
            <person name="Wang J."/>
            <person name="Wang M."/>
            <person name="Wang X."/>
            <person name="Woodford K.J."/>
            <person name="Wortman J.R."/>
            <person name="Wu M."/>
            <person name="Yao A."/>
            <person name="Zdobnov E.M."/>
            <person name="Zhang H."/>
            <person name="Zhao Q."/>
            <person name="Zhao S."/>
            <person name="Zhu S.C."/>
            <person name="Zhimulev I."/>
            <person name="Coluzzi M."/>
            <person name="della Torre A."/>
            <person name="Roth C.W."/>
            <person name="Louis C."/>
            <person name="Kalush F."/>
            <person name="Mural R.J."/>
            <person name="Myers E.W."/>
            <person name="Adams M.D."/>
            <person name="Smith H.O."/>
            <person name="Broder S."/>
            <person name="Gardner M.J."/>
            <person name="Fraser C.M."/>
            <person name="Birney E."/>
            <person name="Bork P."/>
            <person name="Brey P.T."/>
            <person name="Venter J.C."/>
            <person name="Weissenbach J."/>
            <person name="Kafatos F.C."/>
            <person name="Collins F.H."/>
            <person name="Hoffman S.L."/>
        </authorList>
    </citation>
    <scope>NUCLEOTIDE SEQUENCE [LARGE SCALE GENOMIC DNA]</scope>
    <source>
        <strain evidence="3 5">PEST</strain>
    </source>
</reference>
<dbReference type="EMBL" id="AAAB01008987">
    <property type="protein sequence ID" value="EGK97423.1"/>
    <property type="molecule type" value="Genomic_DNA"/>
</dbReference>
<dbReference type="InterPro" id="IPR010530">
    <property type="entry name" value="B12D"/>
</dbReference>
<reference evidence="3" key="5">
    <citation type="submission" date="2011-05" db="EMBL/GenBank/DDBJ databases">
        <authorList>
            <consortium name="VectorBase"/>
        </authorList>
    </citation>
    <scope>NUCLEOTIDE SEQUENCE</scope>
    <source>
        <strain evidence="3">PEST</strain>
    </source>
</reference>
<dbReference type="Proteomes" id="UP000007062">
    <property type="component" value="Chromosome 2R"/>
</dbReference>
<dbReference type="eggNOG" id="ENOG502T8J8">
    <property type="taxonomic scope" value="Eukaryota"/>
</dbReference>
<reference evidence="4" key="6">
    <citation type="submission" date="2021-01" db="UniProtKB">
        <authorList>
            <consortium name="EnsemblMetazoa"/>
        </authorList>
    </citation>
    <scope>IDENTIFICATION</scope>
    <source>
        <strain evidence="4">PEST</strain>
    </source>
</reference>
<accession>F5HMA2</accession>
<evidence type="ECO:0000313" key="3">
    <source>
        <dbReference type="EMBL" id="EGK97424.1"/>
    </source>
</evidence>
<dbReference type="EnsemblMetazoa" id="AGAP013039-RA">
    <property type="protein sequence ID" value="AGAP013039-PA"/>
    <property type="gene ID" value="AGAP013039"/>
</dbReference>
<reference evidence="3 4" key="3">
    <citation type="journal article" date="2004" name="Trends Parasitol.">
        <title>The Anopheles gambiae genome: an update.</title>
        <authorList>
            <person name="Mongin E."/>
            <person name="Louis C."/>
            <person name="Holt R.A."/>
            <person name="Birney E."/>
            <person name="Collins F.H."/>
        </authorList>
    </citation>
    <scope>NUCLEOTIDE SEQUENCE</scope>
    <source>
        <strain evidence="3 4">PEST</strain>
    </source>
</reference>
<dbReference type="AlphaFoldDB" id="F5HMA2"/>
<sequence>MAFRAITSPVVRRFLEANNLKTLQKRAASMGDYYSSPRGFTIADMKKNPAVLPLVFIMTTAVVGCTSFMLYCSQTRTDVSFDKKTFQYDTMDVMDPKQRKVRSQKFKFLQIFTFFQYRLFQLPAG</sequence>
<dbReference type="VEuPathDB" id="VectorBase:AGAP013039"/>
<keyword evidence="1" id="KW-0812">Transmembrane</keyword>
<proteinExistence type="predicted"/>
<dbReference type="OMA" id="EGYAKQQ"/>
<evidence type="ECO:0000313" key="2">
    <source>
        <dbReference type="EMBL" id="EGK97423.1"/>
    </source>
</evidence>
<reference evidence="3" key="2">
    <citation type="submission" date="2002-03" db="EMBL/GenBank/DDBJ databases">
        <authorList>
            <consortium name="The Anopheles Genome Sequencing Consortium"/>
        </authorList>
    </citation>
    <scope>NUCLEOTIDE SEQUENCE</scope>
    <source>
        <strain evidence="3">PEST</strain>
    </source>
</reference>
<dbReference type="GO" id="GO:0045277">
    <property type="term" value="C:respiratory chain complex IV"/>
    <property type="evidence" value="ECO:0000318"/>
    <property type="project" value="GO_Central"/>
</dbReference>
<evidence type="ECO:0000313" key="4">
    <source>
        <dbReference type="EnsemblMetazoa" id="AGAP013039-PA"/>
    </source>
</evidence>
<feature type="transmembrane region" description="Helical" evidence="1">
    <location>
        <begin position="50"/>
        <end position="71"/>
    </location>
</feature>
<gene>
    <name evidence="3" type="ORF">AgaP_AGAP013039</name>
</gene>
<name>F5HMA2_ANOGA</name>
<dbReference type="EMBL" id="AAAB01008987">
    <property type="protein sequence ID" value="EGK97424.1"/>
    <property type="molecule type" value="Genomic_DNA"/>
</dbReference>
<dbReference type="VEuPathDB" id="VectorBase:AGAMI1_009505"/>
<reference evidence="3" key="4">
    <citation type="journal article" date="2007" name="Genome Biol.">
        <title>Update of the Anopheles gambiae PEST genome assembly.</title>
        <authorList>
            <person name="Sharakhova M.V."/>
            <person name="Hammond M.P."/>
            <person name="Lobo N.F."/>
            <person name="Krzywinski J."/>
            <person name="Unger M.F."/>
            <person name="Hillenmeyer M.E."/>
            <person name="Bruggner R.V."/>
            <person name="Birney E."/>
            <person name="Collins F.H."/>
        </authorList>
    </citation>
    <scope>NUCLEOTIDE SEQUENCE</scope>
    <source>
        <strain evidence="3">PEST</strain>
    </source>
</reference>
<organism evidence="3">
    <name type="scientific">Anopheles gambiae</name>
    <name type="common">African malaria mosquito</name>
    <dbReference type="NCBI Taxonomy" id="7165"/>
    <lineage>
        <taxon>Eukaryota</taxon>
        <taxon>Metazoa</taxon>
        <taxon>Ecdysozoa</taxon>
        <taxon>Arthropoda</taxon>
        <taxon>Hexapoda</taxon>
        <taxon>Insecta</taxon>
        <taxon>Pterygota</taxon>
        <taxon>Neoptera</taxon>
        <taxon>Endopterygota</taxon>
        <taxon>Diptera</taxon>
        <taxon>Nematocera</taxon>
        <taxon>Culicoidea</taxon>
        <taxon>Culicidae</taxon>
        <taxon>Anophelinae</taxon>
        <taxon>Anopheles</taxon>
    </lineage>
</organism>
<dbReference type="STRING" id="7165.F5HMA2"/>
<keyword evidence="1" id="KW-0472">Membrane</keyword>
<dbReference type="Pfam" id="PF06522">
    <property type="entry name" value="B12D"/>
    <property type="match status" value="1"/>
</dbReference>
<dbReference type="PANTHER" id="PTHR14256:SF1">
    <property type="entry name" value="GEO09626P1"/>
    <property type="match status" value="1"/>
</dbReference>
<protein>
    <submittedName>
        <fullName evidence="2">AGAP013039-PA</fullName>
    </submittedName>
    <submittedName>
        <fullName evidence="3">AGAP013039-PB</fullName>
    </submittedName>
</protein>
<dbReference type="PaxDb" id="7165-AGAP013039-PB"/>
<evidence type="ECO:0000313" key="5">
    <source>
        <dbReference type="Proteomes" id="UP000007062"/>
    </source>
</evidence>
<keyword evidence="5" id="KW-1185">Reference proteome</keyword>
<dbReference type="PANTHER" id="PTHR14256">
    <property type="entry name" value="NADH-UBIQUINONE OXIDOREDUCTASE MLRQ SUBUNIT"/>
    <property type="match status" value="1"/>
</dbReference>
<dbReference type="EnsemblMetazoa" id="AGAP013039-RB">
    <property type="protein sequence ID" value="AGAP013039-PB"/>
    <property type="gene ID" value="AGAP013039"/>
</dbReference>
<dbReference type="HOGENOM" id="CLU_1994494_0_0_1"/>
<keyword evidence="1" id="KW-1133">Transmembrane helix</keyword>
<evidence type="ECO:0000256" key="1">
    <source>
        <dbReference type="SAM" id="Phobius"/>
    </source>
</evidence>